<keyword evidence="13" id="KW-1185">Reference proteome</keyword>
<keyword evidence="8 11" id="KW-1133">Transmembrane helix</keyword>
<gene>
    <name evidence="12" type="ORF">ACFSJ3_12860</name>
</gene>
<evidence type="ECO:0000256" key="8">
    <source>
        <dbReference type="ARBA" id="ARBA00022989"/>
    </source>
</evidence>
<dbReference type="Pfam" id="PF04612">
    <property type="entry name" value="T2SSM"/>
    <property type="match status" value="1"/>
</dbReference>
<comment type="caution">
    <text evidence="12">The sequence shown here is derived from an EMBL/GenBank/DDBJ whole genome shotgun (WGS) entry which is preliminary data.</text>
</comment>
<evidence type="ECO:0000256" key="4">
    <source>
        <dbReference type="ARBA" id="ARBA00022475"/>
    </source>
</evidence>
<evidence type="ECO:0000256" key="11">
    <source>
        <dbReference type="SAM" id="Phobius"/>
    </source>
</evidence>
<keyword evidence="5 10" id="KW-0997">Cell inner membrane</keyword>
<keyword evidence="3 10" id="KW-0813">Transport</keyword>
<dbReference type="InterPro" id="IPR007690">
    <property type="entry name" value="T2SS_GspM"/>
</dbReference>
<dbReference type="PIRSF" id="PIRSF006291">
    <property type="entry name" value="GspM"/>
    <property type="match status" value="1"/>
</dbReference>
<evidence type="ECO:0000256" key="5">
    <source>
        <dbReference type="ARBA" id="ARBA00022519"/>
    </source>
</evidence>
<evidence type="ECO:0000256" key="10">
    <source>
        <dbReference type="PIRNR" id="PIRNR006291"/>
    </source>
</evidence>
<accession>A0ABW4XQV7</accession>
<dbReference type="SUPFAM" id="SSF103054">
    <property type="entry name" value="General secretion pathway protein M, EpsM"/>
    <property type="match status" value="1"/>
</dbReference>
<name>A0ABW4XQV7_9GAMM</name>
<evidence type="ECO:0000256" key="1">
    <source>
        <dbReference type="ARBA" id="ARBA00004377"/>
    </source>
</evidence>
<dbReference type="EMBL" id="JBHUHT010000013">
    <property type="protein sequence ID" value="MFD2096881.1"/>
    <property type="molecule type" value="Genomic_DNA"/>
</dbReference>
<proteinExistence type="inferred from homology"/>
<keyword evidence="6 11" id="KW-0812">Transmembrane</keyword>
<dbReference type="Proteomes" id="UP001597380">
    <property type="component" value="Unassembled WGS sequence"/>
</dbReference>
<comment type="subcellular location">
    <subcellularLocation>
        <location evidence="1">Cell inner membrane</location>
        <topology evidence="1">Single-pass membrane protein</topology>
    </subcellularLocation>
</comment>
<evidence type="ECO:0000313" key="13">
    <source>
        <dbReference type="Proteomes" id="UP001597380"/>
    </source>
</evidence>
<evidence type="ECO:0000256" key="9">
    <source>
        <dbReference type="ARBA" id="ARBA00023136"/>
    </source>
</evidence>
<comment type="similarity">
    <text evidence="2 10">Belongs to the GSP M family.</text>
</comment>
<protein>
    <recommendedName>
        <fullName evidence="10">Type II secretion system protein M</fullName>
        <shortName evidence="10">T2SS protein M</shortName>
    </recommendedName>
    <alternativeName>
        <fullName evidence="10">General secretion pathway protein M</fullName>
    </alternativeName>
</protein>
<evidence type="ECO:0000313" key="12">
    <source>
        <dbReference type="EMBL" id="MFD2096881.1"/>
    </source>
</evidence>
<keyword evidence="7 10" id="KW-0653">Protein transport</keyword>
<feature type="transmembrane region" description="Helical" evidence="11">
    <location>
        <begin position="18"/>
        <end position="39"/>
    </location>
</feature>
<keyword evidence="4 10" id="KW-1003">Cell membrane</keyword>
<comment type="function">
    <text evidence="10">Inner membrane component of the type II secretion system required for the energy-dependent secretion of extracellular factors such as proteases and toxins from the periplasm.</text>
</comment>
<dbReference type="InterPro" id="IPR023229">
    <property type="entry name" value="T2SS_M_periplasmic_sf"/>
</dbReference>
<dbReference type="RefSeq" id="WP_345339586.1">
    <property type="nucleotide sequence ID" value="NZ_BAABLI010000009.1"/>
</dbReference>
<keyword evidence="9 10" id="KW-0472">Membrane</keyword>
<organism evidence="12 13">
    <name type="scientific">Corallincola platygyrae</name>
    <dbReference type="NCBI Taxonomy" id="1193278"/>
    <lineage>
        <taxon>Bacteria</taxon>
        <taxon>Pseudomonadati</taxon>
        <taxon>Pseudomonadota</taxon>
        <taxon>Gammaproteobacteria</taxon>
        <taxon>Alteromonadales</taxon>
        <taxon>Psychromonadaceae</taxon>
        <taxon>Corallincola</taxon>
    </lineage>
</organism>
<reference evidence="13" key="1">
    <citation type="journal article" date="2019" name="Int. J. Syst. Evol. Microbiol.">
        <title>The Global Catalogue of Microorganisms (GCM) 10K type strain sequencing project: providing services to taxonomists for standard genome sequencing and annotation.</title>
        <authorList>
            <consortium name="The Broad Institute Genomics Platform"/>
            <consortium name="The Broad Institute Genome Sequencing Center for Infectious Disease"/>
            <person name="Wu L."/>
            <person name="Ma J."/>
        </authorList>
    </citation>
    <scope>NUCLEOTIDE SEQUENCE [LARGE SCALE GENOMIC DNA]</scope>
    <source>
        <strain evidence="13">CGMCC 1.10992</strain>
    </source>
</reference>
<evidence type="ECO:0000256" key="6">
    <source>
        <dbReference type="ARBA" id="ARBA00022692"/>
    </source>
</evidence>
<evidence type="ECO:0000256" key="7">
    <source>
        <dbReference type="ARBA" id="ARBA00022927"/>
    </source>
</evidence>
<sequence length="160" mass="17659">MNAIKAYLDGLDSRERQLLIVAAIAVVFAIFYWGIWAPLDSAVDNERQMLSSDESRLAEMKRAAVEVISLRGKASGGQARGGSLSSIVNRTARAQKVTIARIQPQGEDLQVWIDQVSFNALMNWLGVLKKQYGIDVASLDLTSEPDSGVVRIRRLQLTRS</sequence>
<dbReference type="Gene3D" id="3.30.1360.100">
    <property type="entry name" value="General secretion pathway protein M, EpsM"/>
    <property type="match status" value="1"/>
</dbReference>
<evidence type="ECO:0000256" key="2">
    <source>
        <dbReference type="ARBA" id="ARBA00010637"/>
    </source>
</evidence>
<evidence type="ECO:0000256" key="3">
    <source>
        <dbReference type="ARBA" id="ARBA00022448"/>
    </source>
</evidence>